<sequence length="61" mass="7480">MQMSRAMRDLLIILRHIFARPLVSLYPNKLAVSYVHRHFIGIFSWYENCFYCVVWMDVNKW</sequence>
<accession>A0A0F5JTY1</accession>
<name>A0A0F5JTY1_9BURK</name>
<protein>
    <submittedName>
        <fullName evidence="1">Uncharacterized protein</fullName>
    </submittedName>
</protein>
<organism evidence="1 2">
    <name type="scientific">Robbsia andropogonis</name>
    <dbReference type="NCBI Taxonomy" id="28092"/>
    <lineage>
        <taxon>Bacteria</taxon>
        <taxon>Pseudomonadati</taxon>
        <taxon>Pseudomonadota</taxon>
        <taxon>Betaproteobacteria</taxon>
        <taxon>Burkholderiales</taxon>
        <taxon>Burkholderiaceae</taxon>
        <taxon>Robbsia</taxon>
    </lineage>
</organism>
<evidence type="ECO:0000313" key="2">
    <source>
        <dbReference type="Proteomes" id="UP000033618"/>
    </source>
</evidence>
<dbReference type="Proteomes" id="UP000033618">
    <property type="component" value="Unassembled WGS sequence"/>
</dbReference>
<dbReference type="EMBL" id="LAQU01000051">
    <property type="protein sequence ID" value="KKB61306.1"/>
    <property type="molecule type" value="Genomic_DNA"/>
</dbReference>
<evidence type="ECO:0000313" key="1">
    <source>
        <dbReference type="EMBL" id="KKB61306.1"/>
    </source>
</evidence>
<dbReference type="AlphaFoldDB" id="A0A0F5JTY1"/>
<comment type="caution">
    <text evidence="1">The sequence shown here is derived from an EMBL/GenBank/DDBJ whole genome shotgun (WGS) entry which is preliminary data.</text>
</comment>
<keyword evidence="2" id="KW-1185">Reference proteome</keyword>
<dbReference type="PATRIC" id="fig|28092.6.peg.5646"/>
<proteinExistence type="predicted"/>
<reference evidence="1 2" key="1">
    <citation type="submission" date="2015-03" db="EMBL/GenBank/DDBJ databases">
        <title>Draft Genome Sequence of Burkholderia andropogonis type strain ICMP2807, isolated from Sorghum bicolor.</title>
        <authorList>
            <person name="Lopes-Santos L."/>
            <person name="Castro D.B."/>
            <person name="Ottoboni L.M."/>
            <person name="Park D."/>
            <person name="Weirc B.S."/>
            <person name="Destefano S.A."/>
        </authorList>
    </citation>
    <scope>NUCLEOTIDE SEQUENCE [LARGE SCALE GENOMIC DNA]</scope>
    <source>
        <strain evidence="1 2">ICMP2807</strain>
    </source>
</reference>
<gene>
    <name evidence="1" type="ORF">WM40_24035</name>
</gene>